<protein>
    <recommendedName>
        <fullName evidence="4">Small auxin up regulated protein</fullName>
    </recommendedName>
</protein>
<dbReference type="Pfam" id="PF02519">
    <property type="entry name" value="Auxin_inducible"/>
    <property type="match status" value="2"/>
</dbReference>
<organism evidence="2 3">
    <name type="scientific">Stephania japonica</name>
    <dbReference type="NCBI Taxonomy" id="461633"/>
    <lineage>
        <taxon>Eukaryota</taxon>
        <taxon>Viridiplantae</taxon>
        <taxon>Streptophyta</taxon>
        <taxon>Embryophyta</taxon>
        <taxon>Tracheophyta</taxon>
        <taxon>Spermatophyta</taxon>
        <taxon>Magnoliopsida</taxon>
        <taxon>Ranunculales</taxon>
        <taxon>Menispermaceae</taxon>
        <taxon>Menispermoideae</taxon>
        <taxon>Cissampelideae</taxon>
        <taxon>Stephania</taxon>
    </lineage>
</organism>
<proteinExistence type="inferred from homology"/>
<dbReference type="EMBL" id="JBBNAE010000001">
    <property type="protein sequence ID" value="KAK9155585.1"/>
    <property type="molecule type" value="Genomic_DNA"/>
</dbReference>
<comment type="caution">
    <text evidence="2">The sequence shown here is derived from an EMBL/GenBank/DDBJ whole genome shotgun (WGS) entry which is preliminary data.</text>
</comment>
<evidence type="ECO:0000256" key="1">
    <source>
        <dbReference type="ARBA" id="ARBA00006974"/>
    </source>
</evidence>
<dbReference type="AlphaFoldDB" id="A0AAP0KNY8"/>
<dbReference type="InterPro" id="IPR003676">
    <property type="entry name" value="SAUR_fam"/>
</dbReference>
<sequence length="219" mass="24568">MALKAKQVFKLHSFVSRHKLSSVPKGNFAVYVGEIEKKRFVVPVSYLNHPSFQELLSSAEEEFGFSHPMGARGGKVLKAGTRILAKFLISQWFHVYMFPGNTKSLPEILLFVVTYSIQESVMGVYLPSMALKAKQVFKLHSLVSRHQLSSVPKGHFAVYVGETEKKRFVVPVSYLNHPSFQELLSSAEEEFGFSHPMGGLTIPCKESTFINLTSHLTNC</sequence>
<dbReference type="PANTHER" id="PTHR31929">
    <property type="entry name" value="SAUR-LIKE AUXIN-RESPONSIVE PROTEIN FAMILY-RELATED"/>
    <property type="match status" value="1"/>
</dbReference>
<gene>
    <name evidence="2" type="ORF">Sjap_003065</name>
</gene>
<dbReference type="Proteomes" id="UP001417504">
    <property type="component" value="Unassembled WGS sequence"/>
</dbReference>
<reference evidence="2 3" key="1">
    <citation type="submission" date="2024-01" db="EMBL/GenBank/DDBJ databases">
        <title>Genome assemblies of Stephania.</title>
        <authorList>
            <person name="Yang L."/>
        </authorList>
    </citation>
    <scope>NUCLEOTIDE SEQUENCE [LARGE SCALE GENOMIC DNA]</scope>
    <source>
        <strain evidence="2">QJT</strain>
        <tissue evidence="2">Leaf</tissue>
    </source>
</reference>
<evidence type="ECO:0000313" key="2">
    <source>
        <dbReference type="EMBL" id="KAK9155585.1"/>
    </source>
</evidence>
<accession>A0AAP0KNY8</accession>
<dbReference type="GO" id="GO:0009733">
    <property type="term" value="P:response to auxin"/>
    <property type="evidence" value="ECO:0007669"/>
    <property type="project" value="InterPro"/>
</dbReference>
<evidence type="ECO:0000313" key="3">
    <source>
        <dbReference type="Proteomes" id="UP001417504"/>
    </source>
</evidence>
<comment type="similarity">
    <text evidence="1">Belongs to the ARG7 family.</text>
</comment>
<keyword evidence="3" id="KW-1185">Reference proteome</keyword>
<name>A0AAP0KNY8_9MAGN</name>
<evidence type="ECO:0008006" key="4">
    <source>
        <dbReference type="Google" id="ProtNLM"/>
    </source>
</evidence>